<dbReference type="GO" id="GO:0005681">
    <property type="term" value="C:spliceosomal complex"/>
    <property type="evidence" value="ECO:0007669"/>
    <property type="project" value="TreeGrafter"/>
</dbReference>
<dbReference type="PANTHER" id="PTHR18806">
    <property type="entry name" value="RBM25 PROTEIN"/>
    <property type="match status" value="1"/>
</dbReference>
<dbReference type="GO" id="GO:0006397">
    <property type="term" value="P:mRNA processing"/>
    <property type="evidence" value="ECO:0007669"/>
    <property type="project" value="UniProtKB-KW"/>
</dbReference>
<feature type="compositionally biased region" description="Basic and acidic residues" evidence="3">
    <location>
        <begin position="275"/>
        <end position="302"/>
    </location>
</feature>
<dbReference type="InterPro" id="IPR052768">
    <property type="entry name" value="RBM25"/>
</dbReference>
<dbReference type="GO" id="GO:0003729">
    <property type="term" value="F:mRNA binding"/>
    <property type="evidence" value="ECO:0007669"/>
    <property type="project" value="TreeGrafter"/>
</dbReference>
<evidence type="ECO:0000259" key="4">
    <source>
        <dbReference type="PROSITE" id="PS50102"/>
    </source>
</evidence>
<protein>
    <recommendedName>
        <fullName evidence="8">PWI domain-containing protein</fullName>
    </recommendedName>
</protein>
<dbReference type="OrthoDB" id="6275295at2759"/>
<feature type="compositionally biased region" description="Low complexity" evidence="3">
    <location>
        <begin position="540"/>
        <end position="554"/>
    </location>
</feature>
<dbReference type="RefSeq" id="XP_033665236.1">
    <property type="nucleotide sequence ID" value="XM_033817595.1"/>
</dbReference>
<feature type="domain" description="RRM" evidence="4">
    <location>
        <begin position="79"/>
        <end position="161"/>
    </location>
</feature>
<gene>
    <name evidence="6" type="ORF">M409DRAFT_67878</name>
</gene>
<feature type="compositionally biased region" description="Acidic residues" evidence="3">
    <location>
        <begin position="378"/>
        <end position="388"/>
    </location>
</feature>
<dbReference type="InterPro" id="IPR035979">
    <property type="entry name" value="RBD_domain_sf"/>
</dbReference>
<keyword evidence="2" id="KW-0694">RNA-binding</keyword>
<dbReference type="Gene3D" id="1.20.1390.10">
    <property type="entry name" value="PWI domain"/>
    <property type="match status" value="1"/>
</dbReference>
<accession>A0A6A6CAX3</accession>
<evidence type="ECO:0000313" key="6">
    <source>
        <dbReference type="EMBL" id="KAF2164347.1"/>
    </source>
</evidence>
<organism evidence="6 7">
    <name type="scientific">Zasmidium cellare ATCC 36951</name>
    <dbReference type="NCBI Taxonomy" id="1080233"/>
    <lineage>
        <taxon>Eukaryota</taxon>
        <taxon>Fungi</taxon>
        <taxon>Dikarya</taxon>
        <taxon>Ascomycota</taxon>
        <taxon>Pezizomycotina</taxon>
        <taxon>Dothideomycetes</taxon>
        <taxon>Dothideomycetidae</taxon>
        <taxon>Mycosphaerellales</taxon>
        <taxon>Mycosphaerellaceae</taxon>
        <taxon>Zasmidium</taxon>
    </lineage>
</organism>
<sequence length="707" mass="79110">MAWNQPNFAPPPGINFNAPVIRMGGGGGGGGRGGRDNAESMGRGGRMGLGADRNLDRQRQEVRESMMALQPPTREEVARTIFIGGLGEGTPGDDILQDLLACAGKLRRWTRAKDADDKKCKFGFAEYEDVESLEAAAEILKDVQVPLFNADGTVQKEEGEDGDVKKSTLLVVVDQQSREYIDQWKGRKKEDDNARQFRIQSCHDELQQKLTALSNQGAYATNGMNDMNGDRDGDVNMGENGDAAGEQVVNIPLELDDELADIPADMRATVAEEIKAFRDRSNRRDIERLRREEEVEQEERRRTGAAPRASRLASPPPSTSAANGIPVGPRGQQGVHGAPSGPKGFRGAQIPSDYANGVAFVPGAGPNGQGVTVSLNREDEDAEESDEELERRRQDKKNAELEKQYQEQVRRWQIRERQRGAAQEREKIRQDDEKRDRDQAKQDMLVRLAEWNDDEEADKARHPYYRDRSGWIRQRERDREHERREDERDRKEEEREKADERRRENEARGMADEFLGSMGMEAESKEASGPAPFKISLGGAAAKTKQPQAAAAPKRTMADVLEDEEDAAAAGMKRPELKPLQDTSTVPTSGQDLTEDEKGHARQQLASEIPTDTEALFSHPIKWECLGPALLDSQIRPFVERKVVEYLGVQEDLIVDAVIQSIKDRKEAKTLVDELEGPLEQESEVLVKKVWRLLVFWGECESRGLSQ</sequence>
<feature type="compositionally biased region" description="Polar residues" evidence="3">
    <location>
        <begin position="581"/>
        <end position="592"/>
    </location>
</feature>
<dbReference type="SUPFAM" id="SSF54928">
    <property type="entry name" value="RNA-binding domain, RBD"/>
    <property type="match status" value="1"/>
</dbReference>
<feature type="compositionally biased region" description="Basic and acidic residues" evidence="3">
    <location>
        <begin position="389"/>
        <end position="441"/>
    </location>
</feature>
<reference evidence="6" key="1">
    <citation type="journal article" date="2020" name="Stud. Mycol.">
        <title>101 Dothideomycetes genomes: a test case for predicting lifestyles and emergence of pathogens.</title>
        <authorList>
            <person name="Haridas S."/>
            <person name="Albert R."/>
            <person name="Binder M."/>
            <person name="Bloem J."/>
            <person name="Labutti K."/>
            <person name="Salamov A."/>
            <person name="Andreopoulos B."/>
            <person name="Baker S."/>
            <person name="Barry K."/>
            <person name="Bills G."/>
            <person name="Bluhm B."/>
            <person name="Cannon C."/>
            <person name="Castanera R."/>
            <person name="Culley D."/>
            <person name="Daum C."/>
            <person name="Ezra D."/>
            <person name="Gonzalez J."/>
            <person name="Henrissat B."/>
            <person name="Kuo A."/>
            <person name="Liang C."/>
            <person name="Lipzen A."/>
            <person name="Lutzoni F."/>
            <person name="Magnuson J."/>
            <person name="Mondo S."/>
            <person name="Nolan M."/>
            <person name="Ohm R."/>
            <person name="Pangilinan J."/>
            <person name="Park H.-J."/>
            <person name="Ramirez L."/>
            <person name="Alfaro M."/>
            <person name="Sun H."/>
            <person name="Tritt A."/>
            <person name="Yoshinaga Y."/>
            <person name="Zwiers L.-H."/>
            <person name="Turgeon B."/>
            <person name="Goodwin S."/>
            <person name="Spatafora J."/>
            <person name="Crous P."/>
            <person name="Grigoriev I."/>
        </authorList>
    </citation>
    <scope>NUCLEOTIDE SEQUENCE</scope>
    <source>
        <strain evidence="6">ATCC 36951</strain>
    </source>
</reference>
<evidence type="ECO:0000256" key="3">
    <source>
        <dbReference type="SAM" id="MobiDB-lite"/>
    </source>
</evidence>
<dbReference type="PANTHER" id="PTHR18806:SF4">
    <property type="entry name" value="RNA-BINDING PROTEIN 25"/>
    <property type="match status" value="1"/>
</dbReference>
<dbReference type="PROSITE" id="PS50102">
    <property type="entry name" value="RRM"/>
    <property type="match status" value="1"/>
</dbReference>
<evidence type="ECO:0008006" key="8">
    <source>
        <dbReference type="Google" id="ProtNLM"/>
    </source>
</evidence>
<evidence type="ECO:0000256" key="2">
    <source>
        <dbReference type="PROSITE-ProRule" id="PRU00176"/>
    </source>
</evidence>
<feature type="compositionally biased region" description="Basic and acidic residues" evidence="3">
    <location>
        <begin position="458"/>
        <end position="511"/>
    </location>
</feature>
<dbReference type="PROSITE" id="PS51025">
    <property type="entry name" value="PWI"/>
    <property type="match status" value="1"/>
</dbReference>
<dbReference type="InterPro" id="IPR036483">
    <property type="entry name" value="PWI_dom_sf"/>
</dbReference>
<keyword evidence="1" id="KW-0507">mRNA processing</keyword>
<dbReference type="GeneID" id="54570867"/>
<dbReference type="EMBL" id="ML993604">
    <property type="protein sequence ID" value="KAF2164347.1"/>
    <property type="molecule type" value="Genomic_DNA"/>
</dbReference>
<dbReference type="SUPFAM" id="SSF101233">
    <property type="entry name" value="PWI domain"/>
    <property type="match status" value="1"/>
</dbReference>
<keyword evidence="7" id="KW-1185">Reference proteome</keyword>
<proteinExistence type="predicted"/>
<feature type="region of interest" description="Disordered" evidence="3">
    <location>
        <begin position="25"/>
        <end position="51"/>
    </location>
</feature>
<evidence type="ECO:0000259" key="5">
    <source>
        <dbReference type="PROSITE" id="PS51025"/>
    </source>
</evidence>
<evidence type="ECO:0000256" key="1">
    <source>
        <dbReference type="ARBA" id="ARBA00022664"/>
    </source>
</evidence>
<dbReference type="Pfam" id="PF01480">
    <property type="entry name" value="PWI"/>
    <property type="match status" value="1"/>
</dbReference>
<feature type="region of interest" description="Disordered" evidence="3">
    <location>
        <begin position="275"/>
        <end position="604"/>
    </location>
</feature>
<dbReference type="AlphaFoldDB" id="A0A6A6CAX3"/>
<dbReference type="Proteomes" id="UP000799537">
    <property type="component" value="Unassembled WGS sequence"/>
</dbReference>
<evidence type="ECO:0000313" key="7">
    <source>
        <dbReference type="Proteomes" id="UP000799537"/>
    </source>
</evidence>
<feature type="region of interest" description="Disordered" evidence="3">
    <location>
        <begin position="219"/>
        <end position="242"/>
    </location>
</feature>
<dbReference type="InterPro" id="IPR002483">
    <property type="entry name" value="PWI_dom"/>
</dbReference>
<dbReference type="InterPro" id="IPR000504">
    <property type="entry name" value="RRM_dom"/>
</dbReference>
<name>A0A6A6CAX3_ZASCE</name>
<dbReference type="SMART" id="SM00311">
    <property type="entry name" value="PWI"/>
    <property type="match status" value="1"/>
</dbReference>
<feature type="domain" description="PWI" evidence="5">
    <location>
        <begin position="614"/>
        <end position="707"/>
    </location>
</feature>
<dbReference type="Gene3D" id="3.30.70.330">
    <property type="match status" value="1"/>
</dbReference>
<dbReference type="InterPro" id="IPR012677">
    <property type="entry name" value="Nucleotide-bd_a/b_plait_sf"/>
</dbReference>